<gene>
    <name evidence="4" type="ORF">M1E25_24050</name>
</gene>
<dbReference type="InterPro" id="IPR050570">
    <property type="entry name" value="Cell_wall_metabolism_enzyme"/>
</dbReference>
<dbReference type="Proteomes" id="UP001167160">
    <property type="component" value="Unassembled WGS sequence"/>
</dbReference>
<keyword evidence="2" id="KW-0732">Signal</keyword>
<comment type="caution">
    <text evidence="4">The sequence shown here is derived from an EMBL/GenBank/DDBJ whole genome shotgun (WGS) entry which is preliminary data.</text>
</comment>
<dbReference type="PANTHER" id="PTHR21666:SF270">
    <property type="entry name" value="MUREIN HYDROLASE ACTIVATOR ENVC"/>
    <property type="match status" value="1"/>
</dbReference>
<dbReference type="EMBL" id="JAMQGM010000061">
    <property type="protein sequence ID" value="MCM2580370.1"/>
    <property type="molecule type" value="Genomic_DNA"/>
</dbReference>
<dbReference type="InterPro" id="IPR011055">
    <property type="entry name" value="Dup_hybrid_motif"/>
</dbReference>
<dbReference type="Pfam" id="PF01551">
    <property type="entry name" value="Peptidase_M23"/>
    <property type="match status" value="1"/>
</dbReference>
<feature type="coiled-coil region" evidence="1">
    <location>
        <begin position="61"/>
        <end position="88"/>
    </location>
</feature>
<dbReference type="SUPFAM" id="SSF51261">
    <property type="entry name" value="Duplicated hybrid motif"/>
    <property type="match status" value="1"/>
</dbReference>
<dbReference type="RefSeq" id="WP_251419137.1">
    <property type="nucleotide sequence ID" value="NZ_JAMQGM010000061.1"/>
</dbReference>
<accession>A0ABT0XD99</accession>
<dbReference type="Gene3D" id="2.70.70.10">
    <property type="entry name" value="Glucose Permease (Domain IIA)"/>
    <property type="match status" value="1"/>
</dbReference>
<organism evidence="4 5">
    <name type="scientific">Streptomyces meridianus</name>
    <dbReference type="NCBI Taxonomy" id="2938945"/>
    <lineage>
        <taxon>Bacteria</taxon>
        <taxon>Bacillati</taxon>
        <taxon>Actinomycetota</taxon>
        <taxon>Actinomycetes</taxon>
        <taxon>Kitasatosporales</taxon>
        <taxon>Streptomycetaceae</taxon>
        <taxon>Streptomyces</taxon>
    </lineage>
</organism>
<feature type="signal peptide" evidence="2">
    <location>
        <begin position="1"/>
        <end position="39"/>
    </location>
</feature>
<reference evidence="4" key="1">
    <citation type="journal article" date="2023" name="Int. J. Syst. Evol. Microbiol.">
        <title>Streptomyces meridianus sp. nov. isolated from brackish water of the Tagus estuary in Alcochete, Portugal.</title>
        <authorList>
            <person name="Santos J.D.N."/>
            <person name="Klimek D."/>
            <person name="Calusinska M."/>
            <person name="Lobo Da Cunha A."/>
            <person name="Catita J."/>
            <person name="Goncalves H."/>
            <person name="Gonzalez I."/>
            <person name="Reyes F."/>
            <person name="Lage O.M."/>
        </authorList>
    </citation>
    <scope>NUCLEOTIDE SEQUENCE</scope>
    <source>
        <strain evidence="4">MTZ3.1</strain>
    </source>
</reference>
<evidence type="ECO:0000313" key="4">
    <source>
        <dbReference type="EMBL" id="MCM2580370.1"/>
    </source>
</evidence>
<evidence type="ECO:0000256" key="1">
    <source>
        <dbReference type="SAM" id="Coils"/>
    </source>
</evidence>
<name>A0ABT0XD99_9ACTN</name>
<evidence type="ECO:0000259" key="3">
    <source>
        <dbReference type="Pfam" id="PF01551"/>
    </source>
</evidence>
<dbReference type="CDD" id="cd12797">
    <property type="entry name" value="M23_peptidase"/>
    <property type="match status" value="1"/>
</dbReference>
<evidence type="ECO:0000313" key="5">
    <source>
        <dbReference type="Proteomes" id="UP001167160"/>
    </source>
</evidence>
<evidence type="ECO:0000256" key="2">
    <source>
        <dbReference type="SAM" id="SignalP"/>
    </source>
</evidence>
<proteinExistence type="predicted"/>
<keyword evidence="5" id="KW-1185">Reference proteome</keyword>
<dbReference type="PANTHER" id="PTHR21666">
    <property type="entry name" value="PEPTIDASE-RELATED"/>
    <property type="match status" value="1"/>
</dbReference>
<feature type="domain" description="M23ase beta-sheet core" evidence="3">
    <location>
        <begin position="133"/>
        <end position="221"/>
    </location>
</feature>
<sequence>MTKRAKSSTPTRSVLRRRATVLAAGMGVSVALGTGVALAADSPSTDVFATSTADSLAGAVKDQAEGQQKAAEAKAAAEKRAVEDAKERAAAKAAADRKKREDFKKLQASWVKPVDKYELGSTFGIAGDRWSHNHSGQDLVVPTGTSVKAAHTGTVVEAGWGGAYGNNVVIKHGPNSYTQYGHMSKLNVKVGDKVNTAQEIGKSGSTGNSTGPHLHFETRTQPVYGHATDPVKAMHNHGIKL</sequence>
<feature type="chain" id="PRO_5045798646" evidence="2">
    <location>
        <begin position="40"/>
        <end position="241"/>
    </location>
</feature>
<keyword evidence="1" id="KW-0175">Coiled coil</keyword>
<protein>
    <submittedName>
        <fullName evidence="4">M23 family metallopeptidase</fullName>
    </submittedName>
</protein>
<dbReference type="InterPro" id="IPR016047">
    <property type="entry name" value="M23ase_b-sheet_dom"/>
</dbReference>